<comment type="caution">
    <text evidence="2">The sequence shown here is derived from an EMBL/GenBank/DDBJ whole genome shotgun (WGS) entry which is preliminary data.</text>
</comment>
<evidence type="ECO:0000313" key="2">
    <source>
        <dbReference type="EMBL" id="GMK47742.1"/>
    </source>
</evidence>
<name>A0ABQ6NRJ9_9BACL</name>
<gene>
    <name evidence="2" type="ORF">PghCCS26_48720</name>
</gene>
<protein>
    <recommendedName>
        <fullName evidence="4">Restriction endonuclease subunit S</fullName>
    </recommendedName>
</protein>
<organism evidence="2 3">
    <name type="scientific">Paenibacillus glycanilyticus</name>
    <dbReference type="NCBI Taxonomy" id="126569"/>
    <lineage>
        <taxon>Bacteria</taxon>
        <taxon>Bacillati</taxon>
        <taxon>Bacillota</taxon>
        <taxon>Bacilli</taxon>
        <taxon>Bacillales</taxon>
        <taxon>Paenibacillaceae</taxon>
        <taxon>Paenibacillus</taxon>
    </lineage>
</organism>
<evidence type="ECO:0008006" key="4">
    <source>
        <dbReference type="Google" id="ProtNLM"/>
    </source>
</evidence>
<evidence type="ECO:0000256" key="1">
    <source>
        <dbReference type="SAM" id="MobiDB-lite"/>
    </source>
</evidence>
<dbReference type="RefSeq" id="WP_317981634.1">
    <property type="nucleotide sequence ID" value="NZ_BTCL01000022.1"/>
</dbReference>
<accession>A0ABQ6NRJ9</accession>
<reference evidence="2 3" key="1">
    <citation type="submission" date="2023-05" db="EMBL/GenBank/DDBJ databases">
        <title>Draft genome of Paenibacillus sp. CCS26.</title>
        <authorList>
            <person name="Akita H."/>
            <person name="Shinto Y."/>
            <person name="Kimura Z."/>
        </authorList>
    </citation>
    <scope>NUCLEOTIDE SEQUENCE [LARGE SCALE GENOMIC DNA]</scope>
    <source>
        <strain evidence="2 3">CCS26</strain>
    </source>
</reference>
<feature type="region of interest" description="Disordered" evidence="1">
    <location>
        <begin position="90"/>
        <end position="113"/>
    </location>
</feature>
<dbReference type="InterPro" id="IPR058705">
    <property type="entry name" value="A_ENA"/>
</dbReference>
<keyword evidence="3" id="KW-1185">Reference proteome</keyword>
<sequence>MNREQAYMRMLGATAHMQWNIAKMLEAKAEETEKARHWICNHITAASFLGDQTQLKQTAQINEQVIELLDGVNKMSQGILSVMRSVLPKSNEGGGNHDGDDEEMLFGGMGDMN</sequence>
<dbReference type="EMBL" id="BTCL01000022">
    <property type="protein sequence ID" value="GMK47742.1"/>
    <property type="molecule type" value="Genomic_DNA"/>
</dbReference>
<dbReference type="Proteomes" id="UP001285921">
    <property type="component" value="Unassembled WGS sequence"/>
</dbReference>
<evidence type="ECO:0000313" key="3">
    <source>
        <dbReference type="Proteomes" id="UP001285921"/>
    </source>
</evidence>
<dbReference type="Pfam" id="PF26595">
    <property type="entry name" value="A_ENA"/>
    <property type="match status" value="1"/>
</dbReference>
<proteinExistence type="predicted"/>